<proteinExistence type="predicted"/>
<dbReference type="AlphaFoldDB" id="A0A5J9U1K8"/>
<gene>
    <name evidence="1" type="ORF">EJB05_33483</name>
</gene>
<dbReference type="PANTHER" id="PTHR33157:SF12">
    <property type="entry name" value="TRANSPOSASE TNP1_EN_SPM-LIKE DOMAIN-CONTAINING PROTEIN"/>
    <property type="match status" value="1"/>
</dbReference>
<sequence>MIGYNTYDMLYEARVQAIVESHADRNVRVNKEAVNMRMARDEYIKAIPWWMAPHPQCCELKAAHHGGEPINTFEAYALSHKGKATANIQYNPDDPPKAYSNPSVHSRLSSYSEVAKEVHGTDFNPRSHDLDGEVVMRAGGGKRHGRFYPGDSVIDTASTPLLY</sequence>
<dbReference type="Proteomes" id="UP000324897">
    <property type="component" value="Chromosome 7"/>
</dbReference>
<comment type="caution">
    <text evidence="1">The sequence shown here is derived from an EMBL/GenBank/DDBJ whole genome shotgun (WGS) entry which is preliminary data.</text>
</comment>
<reference evidence="1 2" key="1">
    <citation type="journal article" date="2019" name="Sci. Rep.">
        <title>A high-quality genome of Eragrostis curvula grass provides insights into Poaceae evolution and supports new strategies to enhance forage quality.</title>
        <authorList>
            <person name="Carballo J."/>
            <person name="Santos B.A.C.M."/>
            <person name="Zappacosta D."/>
            <person name="Garbus I."/>
            <person name="Selva J.P."/>
            <person name="Gallo C.A."/>
            <person name="Diaz A."/>
            <person name="Albertini E."/>
            <person name="Caccamo M."/>
            <person name="Echenique V."/>
        </authorList>
    </citation>
    <scope>NUCLEOTIDE SEQUENCE [LARGE SCALE GENOMIC DNA]</scope>
    <source>
        <strain evidence="2">cv. Victoria</strain>
        <tissue evidence="1">Leaf</tissue>
    </source>
</reference>
<name>A0A5J9U1K8_9POAL</name>
<dbReference type="EMBL" id="RWGY01000029">
    <property type="protein sequence ID" value="TVU17445.1"/>
    <property type="molecule type" value="Genomic_DNA"/>
</dbReference>
<dbReference type="OrthoDB" id="686875at2759"/>
<accession>A0A5J9U1K8</accession>
<dbReference type="InterPro" id="IPR039266">
    <property type="entry name" value="EN-1/SPM"/>
</dbReference>
<evidence type="ECO:0000313" key="2">
    <source>
        <dbReference type="Proteomes" id="UP000324897"/>
    </source>
</evidence>
<dbReference type="PANTHER" id="PTHR33157">
    <property type="entry name" value="AUTONOMOUS TRANSPOSABLE ELEMENT EN-1 MOSAIC PROTEIN-RELATED"/>
    <property type="match status" value="1"/>
</dbReference>
<keyword evidence="2" id="KW-1185">Reference proteome</keyword>
<dbReference type="Gramene" id="TVU17445">
    <property type="protein sequence ID" value="TVU17445"/>
    <property type="gene ID" value="EJB05_33483"/>
</dbReference>
<protein>
    <submittedName>
        <fullName evidence="1">Uncharacterized protein</fullName>
    </submittedName>
</protein>
<evidence type="ECO:0000313" key="1">
    <source>
        <dbReference type="EMBL" id="TVU17445.1"/>
    </source>
</evidence>
<organism evidence="1 2">
    <name type="scientific">Eragrostis curvula</name>
    <name type="common">weeping love grass</name>
    <dbReference type="NCBI Taxonomy" id="38414"/>
    <lineage>
        <taxon>Eukaryota</taxon>
        <taxon>Viridiplantae</taxon>
        <taxon>Streptophyta</taxon>
        <taxon>Embryophyta</taxon>
        <taxon>Tracheophyta</taxon>
        <taxon>Spermatophyta</taxon>
        <taxon>Magnoliopsida</taxon>
        <taxon>Liliopsida</taxon>
        <taxon>Poales</taxon>
        <taxon>Poaceae</taxon>
        <taxon>PACMAD clade</taxon>
        <taxon>Chloridoideae</taxon>
        <taxon>Eragrostideae</taxon>
        <taxon>Eragrostidinae</taxon>
        <taxon>Eragrostis</taxon>
    </lineage>
</organism>
<dbReference type="GO" id="GO:0032196">
    <property type="term" value="P:transposition"/>
    <property type="evidence" value="ECO:0007669"/>
    <property type="project" value="InterPro"/>
</dbReference>
<feature type="non-terminal residue" evidence="1">
    <location>
        <position position="1"/>
    </location>
</feature>